<comment type="function">
    <text evidence="2">Catalyzes the reduction of dTDP-6-deoxy-L-lyxo-4-hexulose to yield dTDP-L-rhamnose.</text>
</comment>
<evidence type="ECO:0000259" key="3">
    <source>
        <dbReference type="Pfam" id="PF04321"/>
    </source>
</evidence>
<dbReference type="Proteomes" id="UP000216752">
    <property type="component" value="Chromosome"/>
</dbReference>
<comment type="similarity">
    <text evidence="1 2">Belongs to the dTDP-4-dehydrorhamnose reductase family.</text>
</comment>
<dbReference type="PANTHER" id="PTHR10491">
    <property type="entry name" value="DTDP-4-DEHYDRORHAMNOSE REDUCTASE"/>
    <property type="match status" value="1"/>
</dbReference>
<dbReference type="InterPro" id="IPR005913">
    <property type="entry name" value="dTDP_dehydrorham_reduct"/>
</dbReference>
<keyword evidence="2" id="KW-0521">NADP</keyword>
<reference evidence="4" key="1">
    <citation type="submission" date="2024-05" db="EMBL/GenBank/DDBJ databases">
        <title>Isolation and characterization of Sporomusa carbonis sp. nov., a carboxydotrophic hydrogenogen in the genus of Sporomusa isolated from a charcoal burning pile.</title>
        <authorList>
            <person name="Boeer T."/>
            <person name="Rosenbaum F."/>
            <person name="Eysell L."/>
            <person name="Mueller V."/>
            <person name="Daniel R."/>
            <person name="Poehlein A."/>
        </authorList>
    </citation>
    <scope>NUCLEOTIDE SEQUENCE [LARGE SCALE GENOMIC DNA]</scope>
    <source>
        <strain evidence="4">DSM 10669</strain>
    </source>
</reference>
<dbReference type="SUPFAM" id="SSF51735">
    <property type="entry name" value="NAD(P)-binding Rossmann-fold domains"/>
    <property type="match status" value="1"/>
</dbReference>
<organism evidence="4 5">
    <name type="scientific">Sporomusa silvacetica DSM 10669</name>
    <dbReference type="NCBI Taxonomy" id="1123289"/>
    <lineage>
        <taxon>Bacteria</taxon>
        <taxon>Bacillati</taxon>
        <taxon>Bacillota</taxon>
        <taxon>Negativicutes</taxon>
        <taxon>Selenomonadales</taxon>
        <taxon>Sporomusaceae</taxon>
        <taxon>Sporomusa</taxon>
    </lineage>
</organism>
<dbReference type="InterPro" id="IPR029903">
    <property type="entry name" value="RmlD-like-bd"/>
</dbReference>
<feature type="domain" description="RmlD-like substrate binding" evidence="3">
    <location>
        <begin position="1"/>
        <end position="276"/>
    </location>
</feature>
<keyword evidence="2 4" id="KW-0560">Oxidoreductase</keyword>
<dbReference type="PANTHER" id="PTHR10491:SF4">
    <property type="entry name" value="METHIONINE ADENOSYLTRANSFERASE 2 SUBUNIT BETA"/>
    <property type="match status" value="1"/>
</dbReference>
<dbReference type="Gene3D" id="3.90.25.10">
    <property type="entry name" value="UDP-galactose 4-epimerase, domain 1"/>
    <property type="match status" value="1"/>
</dbReference>
<dbReference type="EC" id="1.1.1.133" evidence="2"/>
<name>A0ABZ3IQP6_9FIRM</name>
<comment type="pathway">
    <text evidence="2">Carbohydrate biosynthesis; dTDP-L-rhamnose biosynthesis.</text>
</comment>
<dbReference type="Pfam" id="PF04321">
    <property type="entry name" value="RmlD_sub_bind"/>
    <property type="match status" value="1"/>
</dbReference>
<sequence>MRILVTGANGQLGREIARQGQGHELVLTDVDTLDITDGKAVVKFFQDIKPQAVIHCAAYTNVDGAESDPDGAFRVNVIGAQNMAAGCLETGARMVYVSTDYVFDGQTNSLYREFDVVNPQTVYGQTKWQGEEMVRQILGRHYIVRTAWLYGDGNNFVRTMLRLANEHDSLRVVDDQVGTPTSTVDLAWTIFRLLASDAFGTYHATCQGHCSWYEFACEIFRQSGKSVGVVPVTTAEFVRPAKRPAYSVLDNYMLRMTVGDSMRNWTDSLSDYLRQYFGNPV</sequence>
<dbReference type="InterPro" id="IPR036291">
    <property type="entry name" value="NAD(P)-bd_dom_sf"/>
</dbReference>
<keyword evidence="5" id="KW-1185">Reference proteome</keyword>
<proteinExistence type="inferred from homology"/>
<evidence type="ECO:0000313" key="4">
    <source>
        <dbReference type="EMBL" id="XFO68042.1"/>
    </source>
</evidence>
<dbReference type="NCBIfam" id="TIGR01214">
    <property type="entry name" value="rmlD"/>
    <property type="match status" value="1"/>
</dbReference>
<dbReference type="Gene3D" id="3.40.50.720">
    <property type="entry name" value="NAD(P)-binding Rossmann-like Domain"/>
    <property type="match status" value="1"/>
</dbReference>
<evidence type="ECO:0000256" key="1">
    <source>
        <dbReference type="ARBA" id="ARBA00010944"/>
    </source>
</evidence>
<accession>A0ABZ3IQP6</accession>
<dbReference type="CDD" id="cd05254">
    <property type="entry name" value="dTDP_HR_like_SDR_e"/>
    <property type="match status" value="1"/>
</dbReference>
<dbReference type="RefSeq" id="WP_094603850.1">
    <property type="nucleotide sequence ID" value="NZ_CP155573.1"/>
</dbReference>
<gene>
    <name evidence="4" type="primary">rmlD</name>
    <name evidence="4" type="ORF">SPSIL_042620</name>
</gene>
<protein>
    <recommendedName>
        <fullName evidence="2">dTDP-4-dehydrorhamnose reductase</fullName>
        <ecNumber evidence="2">1.1.1.133</ecNumber>
    </recommendedName>
</protein>
<dbReference type="EMBL" id="CP155573">
    <property type="protein sequence ID" value="XFO68042.1"/>
    <property type="molecule type" value="Genomic_DNA"/>
</dbReference>
<evidence type="ECO:0000256" key="2">
    <source>
        <dbReference type="RuleBase" id="RU364082"/>
    </source>
</evidence>
<dbReference type="GO" id="GO:0008831">
    <property type="term" value="F:dTDP-4-dehydrorhamnose reductase activity"/>
    <property type="evidence" value="ECO:0007669"/>
    <property type="project" value="UniProtKB-EC"/>
</dbReference>
<evidence type="ECO:0000313" key="5">
    <source>
        <dbReference type="Proteomes" id="UP000216752"/>
    </source>
</evidence>